<proteinExistence type="predicted"/>
<dbReference type="RefSeq" id="WP_281928237.1">
    <property type="nucleotide sequence ID" value="NZ_AP027142.1"/>
</dbReference>
<evidence type="ECO:0000313" key="4">
    <source>
        <dbReference type="Proteomes" id="UP001317629"/>
    </source>
</evidence>
<gene>
    <name evidence="3" type="ORF">SS37A_24780</name>
</gene>
<protein>
    <recommendedName>
        <fullName evidence="5">DUF1236 domain-containing protein</fullName>
    </recommendedName>
</protein>
<organism evidence="3 4">
    <name type="scientific">Methylocystis iwaonis</name>
    <dbReference type="NCBI Taxonomy" id="2885079"/>
    <lineage>
        <taxon>Bacteria</taxon>
        <taxon>Pseudomonadati</taxon>
        <taxon>Pseudomonadota</taxon>
        <taxon>Alphaproteobacteria</taxon>
        <taxon>Hyphomicrobiales</taxon>
        <taxon>Methylocystaceae</taxon>
        <taxon>Methylocystis</taxon>
    </lineage>
</organism>
<evidence type="ECO:0000256" key="1">
    <source>
        <dbReference type="SAM" id="MobiDB-lite"/>
    </source>
</evidence>
<keyword evidence="4" id="KW-1185">Reference proteome</keyword>
<feature type="chain" id="PRO_5045472304" description="DUF1236 domain-containing protein" evidence="2">
    <location>
        <begin position="24"/>
        <end position="472"/>
    </location>
</feature>
<feature type="compositionally biased region" description="Basic and acidic residues" evidence="1">
    <location>
        <begin position="176"/>
        <end position="195"/>
    </location>
</feature>
<feature type="region of interest" description="Disordered" evidence="1">
    <location>
        <begin position="17"/>
        <end position="258"/>
    </location>
</feature>
<feature type="compositionally biased region" description="Low complexity" evidence="1">
    <location>
        <begin position="34"/>
        <end position="47"/>
    </location>
</feature>
<reference evidence="3 4" key="1">
    <citation type="journal article" date="2023" name="Int. J. Syst. Evol. Microbiol.">
        <title>Methylocystis iwaonis sp. nov., a type II methane-oxidizing bacterium from surface soil of a rice paddy field in Japan, and emended description of the genus Methylocystis (ex Whittenbury et al. 1970) Bowman et al. 1993.</title>
        <authorList>
            <person name="Kaise H."/>
            <person name="Sawadogo J.B."/>
            <person name="Alam M.S."/>
            <person name="Ueno C."/>
            <person name="Dianou D."/>
            <person name="Shinjo R."/>
            <person name="Asakawa S."/>
        </authorList>
    </citation>
    <scope>NUCLEOTIDE SEQUENCE [LARGE SCALE GENOMIC DNA]</scope>
    <source>
        <strain evidence="3 4">SS37A-Re</strain>
    </source>
</reference>
<accession>A0ABN6VGX4</accession>
<dbReference type="InterPro" id="IPR009642">
    <property type="entry name" value="DUF1236"/>
</dbReference>
<feature type="compositionally biased region" description="Basic and acidic residues" evidence="1">
    <location>
        <begin position="84"/>
        <end position="121"/>
    </location>
</feature>
<feature type="compositionally biased region" description="Basic and acidic residues" evidence="1">
    <location>
        <begin position="48"/>
        <end position="76"/>
    </location>
</feature>
<dbReference type="Proteomes" id="UP001317629">
    <property type="component" value="Chromosome"/>
</dbReference>
<evidence type="ECO:0000313" key="3">
    <source>
        <dbReference type="EMBL" id="BDV34949.1"/>
    </source>
</evidence>
<feature type="signal peptide" evidence="2">
    <location>
        <begin position="1"/>
        <end position="23"/>
    </location>
</feature>
<dbReference type="Gene3D" id="3.10.450.160">
    <property type="entry name" value="inner membrane protein cigr"/>
    <property type="match status" value="1"/>
</dbReference>
<dbReference type="EMBL" id="AP027142">
    <property type="protein sequence ID" value="BDV34949.1"/>
    <property type="molecule type" value="Genomic_DNA"/>
</dbReference>
<evidence type="ECO:0000256" key="2">
    <source>
        <dbReference type="SAM" id="SignalP"/>
    </source>
</evidence>
<feature type="region of interest" description="Disordered" evidence="1">
    <location>
        <begin position="342"/>
        <end position="379"/>
    </location>
</feature>
<name>A0ABN6VGX4_9HYPH</name>
<evidence type="ECO:0008006" key="5">
    <source>
        <dbReference type="Google" id="ProtNLM"/>
    </source>
</evidence>
<feature type="compositionally biased region" description="Basic and acidic residues" evidence="1">
    <location>
        <begin position="149"/>
        <end position="168"/>
    </location>
</feature>
<sequence length="472" mass="51570">MRARLLLSVAITALSLGMPQSYAQNPARDQPGGEPQKPAQAEPAARPQKPDEQGARERRGEMQSRERGEAKGEREAASPGVNESAEKAARQEERHPEQRGAAVKHGEKKGEKHGAANENLDRTPSAQAERRREHGAKQTPGGQPGAETRGSKAETQGAKEAEKQDKTGRAGSAATEDERRGERAAGAEERSRSATEQRTPGAEQRAPGAAERAPGQERTGEETKRGAEATQGGRVQGRETYGYAGREAQRGGVQLDARQESRVRDIIEQRGGRRISRTDFDVRIGAIAPPSVAFAPLPPEVVSIVPQYRGFDYVMVEDQIAIIDPNDRRVVSMLDVGGGPMPGGSAYEERGGRYGGGAYERRDGGRQAQRGGYGRRERGGEAYGYAPRVRLDARQERTLYRGVMRQARENLRQVCVHVGDRVPDYVDLAPVPRNVALDAPDVERYDYFVLNDQVVLVDPDSHVVVDIIEEPR</sequence>
<dbReference type="Pfam" id="PF06823">
    <property type="entry name" value="DUF1236"/>
    <property type="match status" value="2"/>
</dbReference>
<keyword evidence="2" id="KW-0732">Signal</keyword>
<feature type="compositionally biased region" description="Basic and acidic residues" evidence="1">
    <location>
        <begin position="214"/>
        <end position="227"/>
    </location>
</feature>